<dbReference type="EMBL" id="WPHG01000004">
    <property type="protein sequence ID" value="MVA99110.1"/>
    <property type="molecule type" value="Genomic_DNA"/>
</dbReference>
<dbReference type="Proteomes" id="UP000463224">
    <property type="component" value="Unassembled WGS sequence"/>
</dbReference>
<feature type="transmembrane region" description="Helical" evidence="6">
    <location>
        <begin position="62"/>
        <end position="84"/>
    </location>
</feature>
<dbReference type="Pfam" id="PF00892">
    <property type="entry name" value="EamA"/>
    <property type="match status" value="2"/>
</dbReference>
<evidence type="ECO:0000256" key="1">
    <source>
        <dbReference type="ARBA" id="ARBA00004141"/>
    </source>
</evidence>
<comment type="caution">
    <text evidence="8">The sequence shown here is derived from an EMBL/GenBank/DDBJ whole genome shotgun (WGS) entry which is preliminary data.</text>
</comment>
<evidence type="ECO:0000256" key="5">
    <source>
        <dbReference type="ARBA" id="ARBA00023136"/>
    </source>
</evidence>
<keyword evidence="3 6" id="KW-0812">Transmembrane</keyword>
<dbReference type="SUPFAM" id="SSF103481">
    <property type="entry name" value="Multidrug resistance efflux transporter EmrE"/>
    <property type="match status" value="1"/>
</dbReference>
<reference evidence="8 9" key="1">
    <citation type="submission" date="2019-12" db="EMBL/GenBank/DDBJ databases">
        <title>Nitratireductor arenosus sp. nov., Isolated from sea sand, Jeju island, South Korea.</title>
        <authorList>
            <person name="Kim W."/>
        </authorList>
    </citation>
    <scope>NUCLEOTIDE SEQUENCE [LARGE SCALE GENOMIC DNA]</scope>
    <source>
        <strain evidence="8 9">CAU 1489</strain>
    </source>
</reference>
<dbReference type="InterPro" id="IPR050638">
    <property type="entry name" value="AA-Vitamin_Transporters"/>
</dbReference>
<dbReference type="InterPro" id="IPR000620">
    <property type="entry name" value="EamA_dom"/>
</dbReference>
<accession>A0A844QMD3</accession>
<evidence type="ECO:0000313" key="8">
    <source>
        <dbReference type="EMBL" id="MVA99110.1"/>
    </source>
</evidence>
<feature type="domain" description="EamA" evidence="7">
    <location>
        <begin position="182"/>
        <end position="317"/>
    </location>
</feature>
<evidence type="ECO:0000256" key="6">
    <source>
        <dbReference type="SAM" id="Phobius"/>
    </source>
</evidence>
<dbReference type="InterPro" id="IPR037185">
    <property type="entry name" value="EmrE-like"/>
</dbReference>
<comment type="similarity">
    <text evidence="2">Belongs to the EamA transporter family.</text>
</comment>
<dbReference type="PANTHER" id="PTHR32322:SF2">
    <property type="entry name" value="EAMA DOMAIN-CONTAINING PROTEIN"/>
    <property type="match status" value="1"/>
</dbReference>
<dbReference type="AlphaFoldDB" id="A0A844QMD3"/>
<gene>
    <name evidence="8" type="ORF">GN330_17820</name>
</gene>
<proteinExistence type="inferred from homology"/>
<evidence type="ECO:0000259" key="7">
    <source>
        <dbReference type="Pfam" id="PF00892"/>
    </source>
</evidence>
<sequence>MRQGENCLTHAADLHVARRPDHRSFATGRQKLLGHLAGLCFAALVAGSFSFGALAAPHIGPAAINAARFLFGTTIMGVATWLLIGGGALARPHAPWRFLVLGGLMAIFFVTMFVALQFTAPVSTGAVFTLMPLMSAGFGYLFLGQVPRPLVVFSLVVAAAGAIWVIFRGDLDAILGFDVGRGEVIFFFGCACHAAYAPLVRKLNRGEPVLAFTFWTLMATGIVIAAYGLREISGTAWAELPVIVWAVIAYLAVFTTAGTFFLLQFATLRLPASKVLAYGYLMPSIVILYEGMLGHGWVSASVAAGALVTVLALAVVVFSRDG</sequence>
<organism evidence="8 9">
    <name type="scientific">Nitratireductor arenosus</name>
    <dbReference type="NCBI Taxonomy" id="2682096"/>
    <lineage>
        <taxon>Bacteria</taxon>
        <taxon>Pseudomonadati</taxon>
        <taxon>Pseudomonadota</taxon>
        <taxon>Alphaproteobacteria</taxon>
        <taxon>Hyphomicrobiales</taxon>
        <taxon>Phyllobacteriaceae</taxon>
        <taxon>Nitratireductor</taxon>
    </lineage>
</organism>
<feature type="transmembrane region" description="Helical" evidence="6">
    <location>
        <begin position="242"/>
        <end position="263"/>
    </location>
</feature>
<feature type="transmembrane region" description="Helical" evidence="6">
    <location>
        <begin position="275"/>
        <end position="292"/>
    </location>
</feature>
<evidence type="ECO:0000256" key="2">
    <source>
        <dbReference type="ARBA" id="ARBA00007362"/>
    </source>
</evidence>
<feature type="transmembrane region" description="Helical" evidence="6">
    <location>
        <begin position="209"/>
        <end position="230"/>
    </location>
</feature>
<evidence type="ECO:0000256" key="4">
    <source>
        <dbReference type="ARBA" id="ARBA00022989"/>
    </source>
</evidence>
<feature type="transmembrane region" description="Helical" evidence="6">
    <location>
        <begin position="96"/>
        <end position="116"/>
    </location>
</feature>
<name>A0A844QMD3_9HYPH</name>
<keyword evidence="9" id="KW-1185">Reference proteome</keyword>
<feature type="transmembrane region" description="Helical" evidence="6">
    <location>
        <begin position="32"/>
        <end position="56"/>
    </location>
</feature>
<protein>
    <submittedName>
        <fullName evidence="8">EamA family transporter</fullName>
    </submittedName>
</protein>
<dbReference type="GO" id="GO:0016020">
    <property type="term" value="C:membrane"/>
    <property type="evidence" value="ECO:0007669"/>
    <property type="project" value="UniProtKB-SubCell"/>
</dbReference>
<feature type="transmembrane region" description="Helical" evidence="6">
    <location>
        <begin position="298"/>
        <end position="318"/>
    </location>
</feature>
<evidence type="ECO:0000256" key="3">
    <source>
        <dbReference type="ARBA" id="ARBA00022692"/>
    </source>
</evidence>
<dbReference type="PANTHER" id="PTHR32322">
    <property type="entry name" value="INNER MEMBRANE TRANSPORTER"/>
    <property type="match status" value="1"/>
</dbReference>
<feature type="transmembrane region" description="Helical" evidence="6">
    <location>
        <begin position="179"/>
        <end position="197"/>
    </location>
</feature>
<feature type="transmembrane region" description="Helical" evidence="6">
    <location>
        <begin position="122"/>
        <end position="143"/>
    </location>
</feature>
<feature type="transmembrane region" description="Helical" evidence="6">
    <location>
        <begin position="150"/>
        <end position="167"/>
    </location>
</feature>
<keyword evidence="5 6" id="KW-0472">Membrane</keyword>
<keyword evidence="4 6" id="KW-1133">Transmembrane helix</keyword>
<feature type="domain" description="EamA" evidence="7">
    <location>
        <begin position="33"/>
        <end position="166"/>
    </location>
</feature>
<evidence type="ECO:0000313" key="9">
    <source>
        <dbReference type="Proteomes" id="UP000463224"/>
    </source>
</evidence>
<comment type="subcellular location">
    <subcellularLocation>
        <location evidence="1">Membrane</location>
        <topology evidence="1">Multi-pass membrane protein</topology>
    </subcellularLocation>
</comment>